<dbReference type="PANTHER" id="PTHR35807">
    <property type="entry name" value="TRANSCRIPTIONAL REGULATOR REDD-RELATED"/>
    <property type="match status" value="1"/>
</dbReference>
<organism evidence="3 4">
    <name type="scientific">Luteimonas endophytica</name>
    <dbReference type="NCBI Taxonomy" id="3042023"/>
    <lineage>
        <taxon>Bacteria</taxon>
        <taxon>Pseudomonadati</taxon>
        <taxon>Pseudomonadota</taxon>
        <taxon>Gammaproteobacteria</taxon>
        <taxon>Lysobacterales</taxon>
        <taxon>Lysobacteraceae</taxon>
        <taxon>Luteimonas</taxon>
    </lineage>
</organism>
<proteinExistence type="predicted"/>
<protein>
    <submittedName>
        <fullName evidence="3">BTAD domain-containing putative transcriptional regulator</fullName>
    </submittedName>
</protein>
<gene>
    <name evidence="3" type="ORF">QFW77_01125</name>
</gene>
<evidence type="ECO:0000313" key="4">
    <source>
        <dbReference type="Proteomes" id="UP001156940"/>
    </source>
</evidence>
<reference evidence="3 4" key="1">
    <citation type="submission" date="2023-04" db="EMBL/GenBank/DDBJ databases">
        <title>Luteimonas endophyticus RD2P54.</title>
        <authorList>
            <person name="Sun J.-Q."/>
        </authorList>
    </citation>
    <scope>NUCLEOTIDE SEQUENCE [LARGE SCALE GENOMIC DNA]</scope>
    <source>
        <strain evidence="3 4">RD2P54</strain>
    </source>
</reference>
<feature type="compositionally biased region" description="Low complexity" evidence="1">
    <location>
        <begin position="1"/>
        <end position="23"/>
    </location>
</feature>
<dbReference type="InterPro" id="IPR036388">
    <property type="entry name" value="WH-like_DNA-bd_sf"/>
</dbReference>
<evidence type="ECO:0000313" key="3">
    <source>
        <dbReference type="EMBL" id="MDH5821596.1"/>
    </source>
</evidence>
<dbReference type="InterPro" id="IPR051677">
    <property type="entry name" value="AfsR-DnrI-RedD_regulator"/>
</dbReference>
<accession>A0ABT6J443</accession>
<dbReference type="Proteomes" id="UP001156940">
    <property type="component" value="Unassembled WGS sequence"/>
</dbReference>
<dbReference type="RefSeq" id="WP_280572307.1">
    <property type="nucleotide sequence ID" value="NZ_JARXRM010000008.1"/>
</dbReference>
<comment type="caution">
    <text evidence="3">The sequence shown here is derived from an EMBL/GenBank/DDBJ whole genome shotgun (WGS) entry which is preliminary data.</text>
</comment>
<evidence type="ECO:0000256" key="1">
    <source>
        <dbReference type="SAM" id="MobiDB-lite"/>
    </source>
</evidence>
<dbReference type="SUPFAM" id="SSF48452">
    <property type="entry name" value="TPR-like"/>
    <property type="match status" value="1"/>
</dbReference>
<sequence length="288" mass="32087">MDLGARSVGGVSAPAGAPGTGAPEVSDPSTAPSMPRLRLLGMGRLVDPDGRDLSLQYRKGWALLGYLAVERDRRHAREQLAALFWPELGAAAARTNLRQVLADLQETFRRLGLEGLIAADRDTIGLLPGRRSRVLFDIDLLDPLIVPEDDAVEALAGPSWHHAGMLLESVRMDGCSEFEDWLQYTRQHFFRREVRLMERLRARYRAERRHAEAADIAHRLVRIDGWNEAHHRALMEILAADGARHHALQVYAELERNLRRSLDCEPDPLTRALREEIAGAARAAGSPA</sequence>
<dbReference type="Gene3D" id="1.25.40.10">
    <property type="entry name" value="Tetratricopeptide repeat domain"/>
    <property type="match status" value="1"/>
</dbReference>
<dbReference type="InterPro" id="IPR005158">
    <property type="entry name" value="BTAD"/>
</dbReference>
<dbReference type="EMBL" id="JARXRM010000008">
    <property type="protein sequence ID" value="MDH5821596.1"/>
    <property type="molecule type" value="Genomic_DNA"/>
</dbReference>
<feature type="domain" description="Bacterial transcriptional activator" evidence="2">
    <location>
        <begin position="136"/>
        <end position="278"/>
    </location>
</feature>
<evidence type="ECO:0000259" key="2">
    <source>
        <dbReference type="SMART" id="SM01043"/>
    </source>
</evidence>
<keyword evidence="4" id="KW-1185">Reference proteome</keyword>
<dbReference type="SMART" id="SM01043">
    <property type="entry name" value="BTAD"/>
    <property type="match status" value="1"/>
</dbReference>
<feature type="region of interest" description="Disordered" evidence="1">
    <location>
        <begin position="1"/>
        <end position="33"/>
    </location>
</feature>
<dbReference type="Pfam" id="PF03704">
    <property type="entry name" value="BTAD"/>
    <property type="match status" value="1"/>
</dbReference>
<name>A0ABT6J443_9GAMM</name>
<dbReference type="Gene3D" id="1.10.10.10">
    <property type="entry name" value="Winged helix-like DNA-binding domain superfamily/Winged helix DNA-binding domain"/>
    <property type="match status" value="1"/>
</dbReference>
<dbReference type="InterPro" id="IPR011990">
    <property type="entry name" value="TPR-like_helical_dom_sf"/>
</dbReference>